<keyword evidence="2" id="KW-1185">Reference proteome</keyword>
<evidence type="ECO:0000313" key="1">
    <source>
        <dbReference type="EMBL" id="GBM89041.1"/>
    </source>
</evidence>
<accession>A0A4Y2JFF3</accession>
<evidence type="ECO:0000313" key="2">
    <source>
        <dbReference type="Proteomes" id="UP000499080"/>
    </source>
</evidence>
<name>A0A4Y2JFF3_ARAVE</name>
<reference evidence="1 2" key="1">
    <citation type="journal article" date="2019" name="Sci. Rep.">
        <title>Orb-weaving spider Araneus ventricosus genome elucidates the spidroin gene catalogue.</title>
        <authorList>
            <person name="Kono N."/>
            <person name="Nakamura H."/>
            <person name="Ohtoshi R."/>
            <person name="Moran D.A.P."/>
            <person name="Shinohara A."/>
            <person name="Yoshida Y."/>
            <person name="Fujiwara M."/>
            <person name="Mori M."/>
            <person name="Tomita M."/>
            <person name="Arakawa K."/>
        </authorList>
    </citation>
    <scope>NUCLEOTIDE SEQUENCE [LARGE SCALE GENOMIC DNA]</scope>
</reference>
<proteinExistence type="predicted"/>
<organism evidence="1 2">
    <name type="scientific">Araneus ventricosus</name>
    <name type="common">Orbweaver spider</name>
    <name type="synonym">Epeira ventricosa</name>
    <dbReference type="NCBI Taxonomy" id="182803"/>
    <lineage>
        <taxon>Eukaryota</taxon>
        <taxon>Metazoa</taxon>
        <taxon>Ecdysozoa</taxon>
        <taxon>Arthropoda</taxon>
        <taxon>Chelicerata</taxon>
        <taxon>Arachnida</taxon>
        <taxon>Araneae</taxon>
        <taxon>Araneomorphae</taxon>
        <taxon>Entelegynae</taxon>
        <taxon>Araneoidea</taxon>
        <taxon>Araneidae</taxon>
        <taxon>Araneus</taxon>
    </lineage>
</organism>
<gene>
    <name evidence="1" type="ORF">AVEN_38181_1</name>
</gene>
<comment type="caution">
    <text evidence="1">The sequence shown here is derived from an EMBL/GenBank/DDBJ whole genome shotgun (WGS) entry which is preliminary data.</text>
</comment>
<sequence length="210" mass="24809">MVEPHGKTGPVTQCHSHQINILRRCSKYRRCTENSGKRRTAVDLGKRPWHFIWSATKRSSDESFDKFPSTSCVTKKEIQRAQTVYRQGHMLITSLISNSPFECYFIPHTIMLGYHVMITVGRFYLLCWTFTITPHYFSYHPFRWVIHEPLQAKHKLITYFSLRLQNKSPLLPTYLHRPHFSINDPSFQMEFNRSRIFKLSTTPTLIGFSH</sequence>
<dbReference type="Proteomes" id="UP000499080">
    <property type="component" value="Unassembled WGS sequence"/>
</dbReference>
<dbReference type="EMBL" id="BGPR01003508">
    <property type="protein sequence ID" value="GBM89041.1"/>
    <property type="molecule type" value="Genomic_DNA"/>
</dbReference>
<dbReference type="AlphaFoldDB" id="A0A4Y2JFF3"/>
<protein>
    <submittedName>
        <fullName evidence="1">Uncharacterized protein</fullName>
    </submittedName>
</protein>